<organism evidence="1 2">
    <name type="scientific">Albidovulum salinarum</name>
    <dbReference type="NCBI Taxonomy" id="2984153"/>
    <lineage>
        <taxon>Bacteria</taxon>
        <taxon>Pseudomonadati</taxon>
        <taxon>Pseudomonadota</taxon>
        <taxon>Alphaproteobacteria</taxon>
        <taxon>Rhodobacterales</taxon>
        <taxon>Paracoccaceae</taxon>
        <taxon>Albidovulum</taxon>
    </lineage>
</organism>
<evidence type="ECO:0000313" key="2">
    <source>
        <dbReference type="Proteomes" id="UP001209535"/>
    </source>
</evidence>
<comment type="caution">
    <text evidence="1">The sequence shown here is derived from an EMBL/GenBank/DDBJ whole genome shotgun (WGS) entry which is preliminary data.</text>
</comment>
<gene>
    <name evidence="1" type="ORF">OEZ60_21525</name>
</gene>
<accession>A0ABT2X9D4</accession>
<evidence type="ECO:0000313" key="1">
    <source>
        <dbReference type="EMBL" id="MCU9850559.1"/>
    </source>
</evidence>
<keyword evidence="2" id="KW-1185">Reference proteome</keyword>
<dbReference type="EMBL" id="JAOVQO010000037">
    <property type="protein sequence ID" value="MCU9850559.1"/>
    <property type="molecule type" value="Genomic_DNA"/>
</dbReference>
<protein>
    <submittedName>
        <fullName evidence="1">Uncharacterized protein</fullName>
    </submittedName>
</protein>
<reference evidence="1 2" key="1">
    <citation type="submission" date="2022-10" db="EMBL/GenBank/DDBJ databases">
        <title>Defluviimonas sp. nov., isolated from ocean surface sediments.</title>
        <authorList>
            <person name="He W."/>
            <person name="Wang L."/>
            <person name="Zhang D.-F."/>
        </authorList>
    </citation>
    <scope>NUCLEOTIDE SEQUENCE [LARGE SCALE GENOMIC DNA]</scope>
    <source>
        <strain evidence="1 2">WL0024</strain>
    </source>
</reference>
<sequence length="265" mass="29867">MDIETITPGWVDAVDVEADDLVTPDLHESFASIAGLPKDDATKVALVGALDAFRSGYFDLDALRSESDDNKALEAAADSAGALYDALLALLEYPGVEGRLEQTIQDFPRFYEFEDGRTLKDLIGTRQNIFMVYRELLVDLQACLEMTSNRKPKRKVLEGLDGEEPIKLETDEGFSERMREWRARSKARALPKDHALHEFLRTLRPYWEANSPHPFTEGMYFKVANQTISNLVDAVERVMAVVSPDIKRSQIVTAIREVRATQSQK</sequence>
<dbReference type="RefSeq" id="WP_263340827.1">
    <property type="nucleotide sequence ID" value="NZ_JAOVQO010000037.1"/>
</dbReference>
<dbReference type="Proteomes" id="UP001209535">
    <property type="component" value="Unassembled WGS sequence"/>
</dbReference>
<proteinExistence type="predicted"/>
<name>A0ABT2X9D4_9RHOB</name>